<dbReference type="Gene3D" id="2.160.20.120">
    <property type="match status" value="1"/>
</dbReference>
<dbReference type="Pfam" id="PF17115">
    <property type="entry name" value="Toast_rack_N"/>
    <property type="match status" value="1"/>
</dbReference>
<dbReference type="STRING" id="1312852.EG19_05330"/>
<name>A0A062XS10_9BACT</name>
<proteinExistence type="predicted"/>
<dbReference type="AlphaFoldDB" id="A0A062XS10"/>
<dbReference type="Proteomes" id="UP000027284">
    <property type="component" value="Unassembled WGS sequence"/>
</dbReference>
<dbReference type="RefSeq" id="WP_038049481.1">
    <property type="nucleotide sequence ID" value="NZ_JMFG01000020.1"/>
</dbReference>
<organism evidence="3 4">
    <name type="scientific">Thermoanaerobaculum aquaticum</name>
    <dbReference type="NCBI Taxonomy" id="1312852"/>
    <lineage>
        <taxon>Bacteria</taxon>
        <taxon>Pseudomonadati</taxon>
        <taxon>Acidobacteriota</taxon>
        <taxon>Thermoanaerobaculia</taxon>
        <taxon>Thermoanaerobaculales</taxon>
        <taxon>Thermoanaerobaculaceae</taxon>
        <taxon>Thermoanaerobaculum</taxon>
    </lineage>
</organism>
<evidence type="ECO:0000259" key="2">
    <source>
        <dbReference type="Pfam" id="PF17115"/>
    </source>
</evidence>
<reference evidence="3 4" key="1">
    <citation type="submission" date="2014-04" db="EMBL/GenBank/DDBJ databases">
        <title>The Genome Sequence of Thermoanaerobaculum aquaticum MP-01, The First Cultivated Group 23 Acidobacterium.</title>
        <authorList>
            <person name="Stamps B.W."/>
            <person name="Losey N.A."/>
            <person name="Lawson P.A."/>
            <person name="Stevenson B.S."/>
        </authorList>
    </citation>
    <scope>NUCLEOTIDE SEQUENCE [LARGE SCALE GENOMIC DNA]</scope>
    <source>
        <strain evidence="3 4">MP-01</strain>
    </source>
</reference>
<protein>
    <recommendedName>
        <fullName evidence="2">DUF2154 domain-containing protein</fullName>
    </recommendedName>
</protein>
<feature type="chain" id="PRO_5001620237" description="DUF2154 domain-containing protein" evidence="1">
    <location>
        <begin position="19"/>
        <end position="221"/>
    </location>
</feature>
<evidence type="ECO:0000313" key="3">
    <source>
        <dbReference type="EMBL" id="KDA53623.1"/>
    </source>
</evidence>
<evidence type="ECO:0000256" key="1">
    <source>
        <dbReference type="SAM" id="SignalP"/>
    </source>
</evidence>
<keyword evidence="1" id="KW-0732">Signal</keyword>
<keyword evidence="4" id="KW-1185">Reference proteome</keyword>
<evidence type="ECO:0000313" key="4">
    <source>
        <dbReference type="Proteomes" id="UP000027284"/>
    </source>
</evidence>
<feature type="domain" description="DUF2154" evidence="2">
    <location>
        <begin position="34"/>
        <end position="115"/>
    </location>
</feature>
<gene>
    <name evidence="3" type="ORF">EG19_05330</name>
</gene>
<dbReference type="EMBL" id="JMFG01000020">
    <property type="protein sequence ID" value="KDA53623.1"/>
    <property type="molecule type" value="Genomic_DNA"/>
</dbReference>
<accession>A0A062XS10</accession>
<dbReference type="OrthoDB" id="113158at2"/>
<comment type="caution">
    <text evidence="3">The sequence shown here is derived from an EMBL/GenBank/DDBJ whole genome shotgun (WGS) entry which is preliminary data.</text>
</comment>
<sequence length="221" mass="23351">MRRFLVSLIMISAAPLHAAERTLHFSQPVGDLEAVTVEVGAGDVTVTGCDCNEITAQVTVTGKRWQLEDLDLEAQTTGKTLKLSLSPRKYSGKKAGEDWTLKLPRQLNLSVEAGVGDVRIRGMNGELEVQLGVGDVVITELVSNLVAETGVGDVEVRGSWTAVGRMRLNTGVGSVTAHTPQGKLSGHGIVSESLEDKGHGKASISIATGVGDITLILKEDL</sequence>
<feature type="signal peptide" evidence="1">
    <location>
        <begin position="1"/>
        <end position="18"/>
    </location>
</feature>
<dbReference type="InterPro" id="IPR031346">
    <property type="entry name" value="DUF2154_N"/>
</dbReference>